<protein>
    <submittedName>
        <fullName evidence="1">4726_t:CDS:1</fullName>
    </submittedName>
</protein>
<dbReference type="Proteomes" id="UP000789366">
    <property type="component" value="Unassembled WGS sequence"/>
</dbReference>
<dbReference type="EMBL" id="CAJVPW010014720">
    <property type="protein sequence ID" value="CAG8655956.1"/>
    <property type="molecule type" value="Genomic_DNA"/>
</dbReference>
<organism evidence="1 2">
    <name type="scientific">Cetraspora pellucida</name>
    <dbReference type="NCBI Taxonomy" id="1433469"/>
    <lineage>
        <taxon>Eukaryota</taxon>
        <taxon>Fungi</taxon>
        <taxon>Fungi incertae sedis</taxon>
        <taxon>Mucoromycota</taxon>
        <taxon>Glomeromycotina</taxon>
        <taxon>Glomeromycetes</taxon>
        <taxon>Diversisporales</taxon>
        <taxon>Gigasporaceae</taxon>
        <taxon>Cetraspora</taxon>
    </lineage>
</organism>
<proteinExistence type="predicted"/>
<accession>A0ACA9NMI3</accession>
<name>A0ACA9NMI3_9GLOM</name>
<keyword evidence="2" id="KW-1185">Reference proteome</keyword>
<evidence type="ECO:0000313" key="1">
    <source>
        <dbReference type="EMBL" id="CAG8655956.1"/>
    </source>
</evidence>
<gene>
    <name evidence="1" type="ORF">SPELUC_LOCUS9086</name>
</gene>
<reference evidence="1" key="1">
    <citation type="submission" date="2021-06" db="EMBL/GenBank/DDBJ databases">
        <authorList>
            <person name="Kallberg Y."/>
            <person name="Tangrot J."/>
            <person name="Rosling A."/>
        </authorList>
    </citation>
    <scope>NUCLEOTIDE SEQUENCE</scope>
    <source>
        <strain evidence="1">28 12/20/2015</strain>
    </source>
</reference>
<sequence length="113" mass="12706">IHGTPTEIIGAGPATQRFMLAVRTIPDKLRSLNVKNIQVVEMPLLLSHNGATDEQIDDELLLRTVEAFRVIMKVAIGCTDEEYDKLKRNVGLEAETIKMHIMVVRTFGQKYAE</sequence>
<evidence type="ECO:0000313" key="2">
    <source>
        <dbReference type="Proteomes" id="UP000789366"/>
    </source>
</evidence>
<comment type="caution">
    <text evidence="1">The sequence shown here is derived from an EMBL/GenBank/DDBJ whole genome shotgun (WGS) entry which is preliminary data.</text>
</comment>
<feature type="non-terminal residue" evidence="1">
    <location>
        <position position="1"/>
    </location>
</feature>